<dbReference type="Proteomes" id="UP001060215">
    <property type="component" value="Chromosome 10"/>
</dbReference>
<evidence type="ECO:0000313" key="1">
    <source>
        <dbReference type="EMBL" id="KAI7997295.1"/>
    </source>
</evidence>
<accession>A0ACC0G8C9</accession>
<comment type="caution">
    <text evidence="1">The sequence shown here is derived from an EMBL/GenBank/DDBJ whole genome shotgun (WGS) entry which is preliminary data.</text>
</comment>
<reference evidence="1 2" key="1">
    <citation type="journal article" date="2022" name="Plant J.">
        <title>Chromosome-level genome of Camellia lanceoleosa provides a valuable resource for understanding genome evolution and self-incompatibility.</title>
        <authorList>
            <person name="Gong W."/>
            <person name="Xiao S."/>
            <person name="Wang L."/>
            <person name="Liao Z."/>
            <person name="Chang Y."/>
            <person name="Mo W."/>
            <person name="Hu G."/>
            <person name="Li W."/>
            <person name="Zhao G."/>
            <person name="Zhu H."/>
            <person name="Hu X."/>
            <person name="Ji K."/>
            <person name="Xiang X."/>
            <person name="Song Q."/>
            <person name="Yuan D."/>
            <person name="Jin S."/>
            <person name="Zhang L."/>
        </authorList>
    </citation>
    <scope>NUCLEOTIDE SEQUENCE [LARGE SCALE GENOMIC DNA]</scope>
    <source>
        <strain evidence="1">SQ_2022a</strain>
    </source>
</reference>
<organism evidence="1 2">
    <name type="scientific">Camellia lanceoleosa</name>
    <dbReference type="NCBI Taxonomy" id="1840588"/>
    <lineage>
        <taxon>Eukaryota</taxon>
        <taxon>Viridiplantae</taxon>
        <taxon>Streptophyta</taxon>
        <taxon>Embryophyta</taxon>
        <taxon>Tracheophyta</taxon>
        <taxon>Spermatophyta</taxon>
        <taxon>Magnoliopsida</taxon>
        <taxon>eudicotyledons</taxon>
        <taxon>Gunneridae</taxon>
        <taxon>Pentapetalae</taxon>
        <taxon>asterids</taxon>
        <taxon>Ericales</taxon>
        <taxon>Theaceae</taxon>
        <taxon>Camellia</taxon>
    </lineage>
</organism>
<proteinExistence type="predicted"/>
<evidence type="ECO:0000313" key="2">
    <source>
        <dbReference type="Proteomes" id="UP001060215"/>
    </source>
</evidence>
<protein>
    <submittedName>
        <fullName evidence="1">Protein NLP6</fullName>
    </submittedName>
</protein>
<name>A0ACC0G8C9_9ERIC</name>
<dbReference type="EMBL" id="CM045767">
    <property type="protein sequence ID" value="KAI7997295.1"/>
    <property type="molecule type" value="Genomic_DNA"/>
</dbReference>
<sequence length="524" mass="58428">MPGDVGSLCEAVALAKPNDLEYIPLGPFLPPKSPKMVSILSYLSIVKISRKISIRLLQVLPLVQLPQTLQIVIVEEKMTQLLTCSREFISQDCSLVEERSVEITVEVDATNNGAHGVKAYENFPIVSHSEKKNARDKFKRNYKSISVLTLEDLQQHFGKREDVAKSFGVVSTLKRICRQHGISRWPFQLERQKERLMEAISPSMHEKHDSSLRCIRTPLHARSSPRTMAVLDGGEMVQLDSSKQQSLVAFDITNNSAHLVRASQSCSTISHLDETNSRETLKRKCITKSVLSFEDLQQHFSCKLDDAAKALDVSKMDCILFEPEGEKNVSPTCKTPTVGIDFIEGPNLSNTENHSNEESITTPTFLDFIPVFEKDCILLEPQGEKNVSPTHNTPTNGQTEVGNEMVGHIQDQNGIVPEFIEGPNLSNTENRSNEKSLTSHNFQDSIPGNYLAMDFSISSTYTESGEARGFSELAFQPKELTPSMAYPNPNAFVFTQPHISLREMLIENVGSSRDSRNFPTSAIS</sequence>
<gene>
    <name evidence="1" type="ORF">LOK49_LG10G02018</name>
</gene>
<keyword evidence="2" id="KW-1185">Reference proteome</keyword>